<evidence type="ECO:0000256" key="1">
    <source>
        <dbReference type="ARBA" id="ARBA00022448"/>
    </source>
</evidence>
<dbReference type="InterPro" id="IPR017871">
    <property type="entry name" value="ABC_transporter-like_CS"/>
</dbReference>
<dbReference type="InterPro" id="IPR051120">
    <property type="entry name" value="ABC_AA/LPS_Transport"/>
</dbReference>
<dbReference type="Proteomes" id="UP000185657">
    <property type="component" value="Unassembled WGS sequence"/>
</dbReference>
<name>A0A167GKM3_9BURK</name>
<dbReference type="InterPro" id="IPR003439">
    <property type="entry name" value="ABC_transporter-like_ATP-bd"/>
</dbReference>
<dbReference type="SUPFAM" id="SSF52540">
    <property type="entry name" value="P-loop containing nucleoside triphosphate hydrolases"/>
    <property type="match status" value="1"/>
</dbReference>
<keyword evidence="2" id="KW-1003">Cell membrane</keyword>
<keyword evidence="2" id="KW-0472">Membrane</keyword>
<dbReference type="AlphaFoldDB" id="A0A167GKM3"/>
<dbReference type="PROSITE" id="PS00211">
    <property type="entry name" value="ABC_TRANSPORTER_1"/>
    <property type="match status" value="1"/>
</dbReference>
<dbReference type="CDD" id="cd03219">
    <property type="entry name" value="ABC_Mj1267_LivG_branched"/>
    <property type="match status" value="1"/>
</dbReference>
<dbReference type="GO" id="GO:0005524">
    <property type="term" value="F:ATP binding"/>
    <property type="evidence" value="ECO:0007669"/>
    <property type="project" value="UniProtKB-KW"/>
</dbReference>
<evidence type="ECO:0000313" key="6">
    <source>
        <dbReference type="EMBL" id="AOW15915.1"/>
    </source>
</evidence>
<dbReference type="Proteomes" id="UP000185680">
    <property type="component" value="Chromosome"/>
</dbReference>
<dbReference type="InterPro" id="IPR027417">
    <property type="entry name" value="P-loop_NTPase"/>
</dbReference>
<evidence type="ECO:0000313" key="8">
    <source>
        <dbReference type="Proteomes" id="UP000185657"/>
    </source>
</evidence>
<gene>
    <name evidence="6" type="ORF">LPB072_21870</name>
    <name evidence="7" type="ORF">LPB72_21255</name>
</gene>
<dbReference type="GO" id="GO:0005886">
    <property type="term" value="C:plasma membrane"/>
    <property type="evidence" value="ECO:0007669"/>
    <property type="project" value="TreeGrafter"/>
</dbReference>
<keyword evidence="8" id="KW-1185">Reference proteome</keyword>
<protein>
    <submittedName>
        <fullName evidence="6 7">ABC transporter ATP-binding protein</fullName>
    </submittedName>
</protein>
<dbReference type="Pfam" id="PF00005">
    <property type="entry name" value="ABC_tran"/>
    <property type="match status" value="1"/>
</dbReference>
<keyword evidence="4 6" id="KW-0067">ATP-binding</keyword>
<dbReference type="PANTHER" id="PTHR45772:SF2">
    <property type="entry name" value="ABC TRANSPORTER ATP-BINDING PROTEIN"/>
    <property type="match status" value="1"/>
</dbReference>
<feature type="domain" description="ABC transporter" evidence="5">
    <location>
        <begin position="5"/>
        <end position="246"/>
    </location>
</feature>
<evidence type="ECO:0000313" key="9">
    <source>
        <dbReference type="Proteomes" id="UP000185680"/>
    </source>
</evidence>
<keyword evidence="3" id="KW-0547">Nucleotide-binding</keyword>
<dbReference type="InterPro" id="IPR003593">
    <property type="entry name" value="AAA+_ATPase"/>
</dbReference>
<dbReference type="Gene3D" id="3.40.50.300">
    <property type="entry name" value="P-loop containing nucleotide triphosphate hydrolases"/>
    <property type="match status" value="1"/>
</dbReference>
<accession>A0A167GKM3</accession>
<dbReference type="EMBL" id="CP017476">
    <property type="protein sequence ID" value="AOW15915.1"/>
    <property type="molecule type" value="Genomic_DNA"/>
</dbReference>
<dbReference type="STRING" id="1763535.LPB072_21870"/>
<evidence type="ECO:0000256" key="2">
    <source>
        <dbReference type="ARBA" id="ARBA00022475"/>
    </source>
</evidence>
<dbReference type="PANTHER" id="PTHR45772">
    <property type="entry name" value="CONSERVED COMPONENT OF ABC TRANSPORTER FOR NATURAL AMINO ACIDS-RELATED"/>
    <property type="match status" value="1"/>
</dbReference>
<dbReference type="OrthoDB" id="9781337at2"/>
<proteinExistence type="predicted"/>
<dbReference type="Pfam" id="PF12399">
    <property type="entry name" value="BCA_ABC_TP_C"/>
    <property type="match status" value="1"/>
</dbReference>
<reference evidence="7 8" key="1">
    <citation type="submission" date="2016-02" db="EMBL/GenBank/DDBJ databases">
        <title>Draft genome sequence of Hydrogenophaga sp. LPB0072.</title>
        <authorList>
            <person name="Shin S.-K."/>
            <person name="Yi H."/>
        </authorList>
    </citation>
    <scope>NUCLEOTIDE SEQUENCE [LARGE SCALE GENOMIC DNA]</scope>
    <source>
        <strain evidence="7 8">LPB0072</strain>
    </source>
</reference>
<evidence type="ECO:0000313" key="7">
    <source>
        <dbReference type="EMBL" id="OAD39583.1"/>
    </source>
</evidence>
<dbReference type="KEGG" id="hyl:LPB072_21870"/>
<evidence type="ECO:0000259" key="5">
    <source>
        <dbReference type="PROSITE" id="PS50893"/>
    </source>
</evidence>
<dbReference type="GO" id="GO:0016887">
    <property type="term" value="F:ATP hydrolysis activity"/>
    <property type="evidence" value="ECO:0007669"/>
    <property type="project" value="InterPro"/>
</dbReference>
<sequence>MPPLLDVRQLNKSFGGLQVTRDVSFALHPGNRVGLIGPNGAGKTTLINLITGVLSPSQGSVWLKGEDVSHWPQPRRVQRGLARTFQITQLAPSLPIHRQVELAIHQRSGSVNQMLRALDSFHAVREEATQILHTLRLDTLAKRCPVDLAYGEQRLVEIALAMALKPQVLLLDEPMAGVPSGERQVVLEALDTLPSDLAILMIEHDMDLVFNFADRMLVLAEGAVLAEGTPQDIRRHPAVRTAYLGAEA</sequence>
<dbReference type="PROSITE" id="PS50893">
    <property type="entry name" value="ABC_TRANSPORTER_2"/>
    <property type="match status" value="1"/>
</dbReference>
<organism evidence="6 9">
    <name type="scientific">Hydrogenophaga crassostreae</name>
    <dbReference type="NCBI Taxonomy" id="1763535"/>
    <lineage>
        <taxon>Bacteria</taxon>
        <taxon>Pseudomonadati</taxon>
        <taxon>Pseudomonadota</taxon>
        <taxon>Betaproteobacteria</taxon>
        <taxon>Burkholderiales</taxon>
        <taxon>Comamonadaceae</taxon>
        <taxon>Hydrogenophaga</taxon>
    </lineage>
</organism>
<keyword evidence="1" id="KW-0813">Transport</keyword>
<dbReference type="EMBL" id="LVWD01000042">
    <property type="protein sequence ID" value="OAD39583.1"/>
    <property type="molecule type" value="Genomic_DNA"/>
</dbReference>
<dbReference type="SMART" id="SM00382">
    <property type="entry name" value="AAA"/>
    <property type="match status" value="1"/>
</dbReference>
<evidence type="ECO:0000256" key="4">
    <source>
        <dbReference type="ARBA" id="ARBA00022840"/>
    </source>
</evidence>
<evidence type="ECO:0000256" key="3">
    <source>
        <dbReference type="ARBA" id="ARBA00022741"/>
    </source>
</evidence>
<dbReference type="InterPro" id="IPR032823">
    <property type="entry name" value="BCA_ABC_TP_C"/>
</dbReference>
<reference evidence="6 9" key="2">
    <citation type="submission" date="2016-10" db="EMBL/GenBank/DDBJ databases">
        <title>Hydorgenophaga sp. LPB0072 isolated from gastropod.</title>
        <authorList>
            <person name="Kim E."/>
            <person name="Yi H."/>
        </authorList>
    </citation>
    <scope>NUCLEOTIDE SEQUENCE [LARGE SCALE GENOMIC DNA]</scope>
    <source>
        <strain evidence="6 9">LPB0072</strain>
    </source>
</reference>